<dbReference type="PROSITE" id="PS50011">
    <property type="entry name" value="PROTEIN_KINASE_DOM"/>
    <property type="match status" value="1"/>
</dbReference>
<proteinExistence type="predicted"/>
<dbReference type="InterPro" id="IPR011009">
    <property type="entry name" value="Kinase-like_dom_sf"/>
</dbReference>
<sequence length="358" mass="38252">MPDPRPRTFPAHLRPLRAERDTARPDTAPPSPPAENVFPRVSGPRGPRLSLCGGDDGAARRRWRGGETVRMAGRACMLEGDPAERRGADDAWVLREGTARVVGPNPRPVWFRHVLVRQPGDRGHALLATVDGQLQLLAEIGGRAGLPSLVAGQLTAAEGVLLSARPAGRSWREMFGPPAPRRMPPPDQARAIALLRVAAGVGDVLAALHDSGYSHRAVTPDAVLLPGASRSRPSVAARPVVLRDLGLAAVARLAGEGPAEYRAPEQERYGLPGPRIGPRTDVFRLAAMAYHGLAGVAPGRGGLPAPLRGCRLPFPVAQTLDEVLLRALDLDPNRRPARIRVLADAFRLGAHHLTRMSL</sequence>
<comment type="caution">
    <text evidence="3">The sequence shown here is derived from an EMBL/GenBank/DDBJ whole genome shotgun (WGS) entry which is preliminary data.</text>
</comment>
<accession>A0ABT0K4I9</accession>
<name>A0ABT0K4I9_9ACTN</name>
<evidence type="ECO:0000256" key="1">
    <source>
        <dbReference type="SAM" id="MobiDB-lite"/>
    </source>
</evidence>
<evidence type="ECO:0000259" key="2">
    <source>
        <dbReference type="PROSITE" id="PS50011"/>
    </source>
</evidence>
<evidence type="ECO:0000313" key="3">
    <source>
        <dbReference type="EMBL" id="MCK9878631.1"/>
    </source>
</evidence>
<feature type="domain" description="Protein kinase" evidence="2">
    <location>
        <begin position="45"/>
        <end position="347"/>
    </location>
</feature>
<protein>
    <recommendedName>
        <fullName evidence="2">Protein kinase domain-containing protein</fullName>
    </recommendedName>
</protein>
<keyword evidence="4" id="KW-1185">Reference proteome</keyword>
<reference evidence="3 4" key="1">
    <citation type="submission" date="2022-04" db="EMBL/GenBank/DDBJ databases">
        <title>Genome diversity in the genus Frankia.</title>
        <authorList>
            <person name="Carlos-Shanley C."/>
            <person name="Hahn D."/>
        </authorList>
    </citation>
    <scope>NUCLEOTIDE SEQUENCE [LARGE SCALE GENOMIC DNA]</scope>
    <source>
        <strain evidence="3 4">Ag45/Mut15</strain>
    </source>
</reference>
<feature type="region of interest" description="Disordered" evidence="1">
    <location>
        <begin position="1"/>
        <end position="48"/>
    </location>
</feature>
<dbReference type="Proteomes" id="UP001201873">
    <property type="component" value="Unassembled WGS sequence"/>
</dbReference>
<dbReference type="RefSeq" id="WP_248826719.1">
    <property type="nucleotide sequence ID" value="NZ_JALKFT010000039.1"/>
</dbReference>
<dbReference type="EMBL" id="JALKFT010000039">
    <property type="protein sequence ID" value="MCK9878631.1"/>
    <property type="molecule type" value="Genomic_DNA"/>
</dbReference>
<dbReference type="Gene3D" id="1.10.510.10">
    <property type="entry name" value="Transferase(Phosphotransferase) domain 1"/>
    <property type="match status" value="1"/>
</dbReference>
<gene>
    <name evidence="3" type="ORF">MXD59_23180</name>
</gene>
<dbReference type="SUPFAM" id="SSF56112">
    <property type="entry name" value="Protein kinase-like (PK-like)"/>
    <property type="match status" value="1"/>
</dbReference>
<organism evidence="3 4">
    <name type="scientific">Frankia umida</name>
    <dbReference type="NCBI Taxonomy" id="573489"/>
    <lineage>
        <taxon>Bacteria</taxon>
        <taxon>Bacillati</taxon>
        <taxon>Actinomycetota</taxon>
        <taxon>Actinomycetes</taxon>
        <taxon>Frankiales</taxon>
        <taxon>Frankiaceae</taxon>
        <taxon>Frankia</taxon>
    </lineage>
</organism>
<evidence type="ECO:0000313" key="4">
    <source>
        <dbReference type="Proteomes" id="UP001201873"/>
    </source>
</evidence>
<dbReference type="InterPro" id="IPR000719">
    <property type="entry name" value="Prot_kinase_dom"/>
</dbReference>